<dbReference type="InterPro" id="IPR026891">
    <property type="entry name" value="Fn3-like"/>
</dbReference>
<keyword evidence="5 9" id="KW-0378">Hydrolase</keyword>
<dbReference type="InterPro" id="IPR002772">
    <property type="entry name" value="Glyco_hydro_3_C"/>
</dbReference>
<feature type="region of interest" description="Disordered" evidence="7">
    <location>
        <begin position="60"/>
        <end position="89"/>
    </location>
</feature>
<proteinExistence type="inferred from homology"/>
<dbReference type="SUPFAM" id="SSF51445">
    <property type="entry name" value="(Trans)glycosidases"/>
    <property type="match status" value="1"/>
</dbReference>
<dbReference type="SMART" id="SM01217">
    <property type="entry name" value="Fn3_like"/>
    <property type="match status" value="1"/>
</dbReference>
<evidence type="ECO:0000313" key="10">
    <source>
        <dbReference type="Proteomes" id="UP001240984"/>
    </source>
</evidence>
<dbReference type="Gene3D" id="3.20.20.300">
    <property type="entry name" value="Glycoside hydrolase, family 3, N-terminal domain"/>
    <property type="match status" value="1"/>
</dbReference>
<sequence length="784" mass="83933">MTTLPYLDPDLPVAERVADLLARLTLEEKAGQLTQFFYFGAPQVPDGADAAALPPEQQAALPPEQQAALPPEQQAALPPEQQAALPPEQQAALPPELRALVAVEEAVRAGRAGSLLFVKDSGTVNRMQRMARESRLGVPLMFGFDVIHGMRTILPVPVAMAASWCPETIEAGQAVAAREARATGIHWTFAPMVDIARDPRWGRIVEGAGEDPFLGAAVAAAQVRGFQGDLGPDRLVAGPKHFAGYGAARGGRDYDDADISDSELWNVYLPPFRAAVEAGALNVMSAYMDLNGVPASGNRWLLTDVLREAFGFEGFVVSDANAVRSLEVQHFARDLADAGARALDAGLDMEMCMADPAFARLPEAVAAGLVTEKQIDDAVRRVLTVKFRLGLFENPFADEDRVLDLAGHRDTARVAAERGIVLLKNDGGTLPLAAGATVAVIGELAGSKRDTLGPWVFAHDTGETVTVLDGLRERFGENVTYAPGAHIPGRIFPSIFDPMEPPADRSAAHDDDAEIDRAVEAAAGADVAVVVAGQRQNQIGENASSATLDLPGRQLEQLQRIAATGTPVVLVVMSGRPLDLRWADAHVPAIVQAWYPGTRGGEAVATVLAGDVSPAGRLPFTWPRHAGQVPMIYAHHRTFAPQDQDKRYWEEESTPLYPFGHGLSYAGFSYANLRTAAGSVGIGETTEVSVDVTNTSEREADEVVQIYIHQRYGGASRPVRELKGFRRLTLAPGETRTVTFPLGPAELSYWNAATRTVVQDPTMLDIWAGGSSTATTTTQLEVTP</sequence>
<feature type="domain" description="Fibronectin type III-like" evidence="8">
    <location>
        <begin position="702"/>
        <end position="772"/>
    </location>
</feature>
<evidence type="ECO:0000256" key="5">
    <source>
        <dbReference type="ARBA" id="ARBA00022801"/>
    </source>
</evidence>
<dbReference type="EMBL" id="JAUSRA010000001">
    <property type="protein sequence ID" value="MDP9792898.1"/>
    <property type="molecule type" value="Genomic_DNA"/>
</dbReference>
<comment type="caution">
    <text evidence="9">The sequence shown here is derived from an EMBL/GenBank/DDBJ whole genome shotgun (WGS) entry which is preliminary data.</text>
</comment>
<evidence type="ECO:0000259" key="8">
    <source>
        <dbReference type="SMART" id="SM01217"/>
    </source>
</evidence>
<dbReference type="PANTHER" id="PTHR30620">
    <property type="entry name" value="PERIPLASMIC BETA-GLUCOSIDASE-RELATED"/>
    <property type="match status" value="1"/>
</dbReference>
<organism evidence="9 10">
    <name type="scientific">Catenuloplanes nepalensis</name>
    <dbReference type="NCBI Taxonomy" id="587533"/>
    <lineage>
        <taxon>Bacteria</taxon>
        <taxon>Bacillati</taxon>
        <taxon>Actinomycetota</taxon>
        <taxon>Actinomycetes</taxon>
        <taxon>Micromonosporales</taxon>
        <taxon>Micromonosporaceae</taxon>
        <taxon>Catenuloplanes</taxon>
    </lineage>
</organism>
<keyword evidence="10" id="KW-1185">Reference proteome</keyword>
<evidence type="ECO:0000256" key="7">
    <source>
        <dbReference type="SAM" id="MobiDB-lite"/>
    </source>
</evidence>
<evidence type="ECO:0000256" key="4">
    <source>
        <dbReference type="ARBA" id="ARBA00022729"/>
    </source>
</evidence>
<dbReference type="RefSeq" id="WP_306827787.1">
    <property type="nucleotide sequence ID" value="NZ_JAUSRA010000001.1"/>
</dbReference>
<protein>
    <recommendedName>
        <fullName evidence="3">beta-glucosidase</fullName>
        <ecNumber evidence="3">3.2.1.21</ecNumber>
    </recommendedName>
</protein>
<dbReference type="Gene3D" id="2.60.40.10">
    <property type="entry name" value="Immunoglobulins"/>
    <property type="match status" value="1"/>
</dbReference>
<dbReference type="InterPro" id="IPR013783">
    <property type="entry name" value="Ig-like_fold"/>
</dbReference>
<evidence type="ECO:0000256" key="2">
    <source>
        <dbReference type="ARBA" id="ARBA00005336"/>
    </source>
</evidence>
<evidence type="ECO:0000256" key="6">
    <source>
        <dbReference type="ARBA" id="ARBA00023295"/>
    </source>
</evidence>
<dbReference type="InterPro" id="IPR017853">
    <property type="entry name" value="GH"/>
</dbReference>
<dbReference type="InterPro" id="IPR036881">
    <property type="entry name" value="Glyco_hydro_3_C_sf"/>
</dbReference>
<comment type="similarity">
    <text evidence="2">Belongs to the glycosyl hydrolase 3 family.</text>
</comment>
<evidence type="ECO:0000256" key="3">
    <source>
        <dbReference type="ARBA" id="ARBA00012744"/>
    </source>
</evidence>
<keyword evidence="4" id="KW-0732">Signal</keyword>
<dbReference type="GO" id="GO:0008422">
    <property type="term" value="F:beta-glucosidase activity"/>
    <property type="evidence" value="ECO:0007669"/>
    <property type="project" value="UniProtKB-EC"/>
</dbReference>
<accession>A0ABT9MND5</accession>
<dbReference type="PRINTS" id="PR00133">
    <property type="entry name" value="GLHYDRLASE3"/>
</dbReference>
<comment type="catalytic activity">
    <reaction evidence="1">
        <text>Hydrolysis of terminal, non-reducing beta-D-glucosyl residues with release of beta-D-glucose.</text>
        <dbReference type="EC" id="3.2.1.21"/>
    </reaction>
</comment>
<gene>
    <name evidence="9" type="ORF">J2S43_001410</name>
</gene>
<dbReference type="Pfam" id="PF01915">
    <property type="entry name" value="Glyco_hydro_3_C"/>
    <property type="match status" value="1"/>
</dbReference>
<dbReference type="Proteomes" id="UP001240984">
    <property type="component" value="Unassembled WGS sequence"/>
</dbReference>
<dbReference type="InterPro" id="IPR001764">
    <property type="entry name" value="Glyco_hydro_3_N"/>
</dbReference>
<dbReference type="Pfam" id="PF00933">
    <property type="entry name" value="Glyco_hydro_3"/>
    <property type="match status" value="1"/>
</dbReference>
<dbReference type="EC" id="3.2.1.21" evidence="3"/>
<dbReference type="InterPro" id="IPR036962">
    <property type="entry name" value="Glyco_hydro_3_N_sf"/>
</dbReference>
<evidence type="ECO:0000256" key="1">
    <source>
        <dbReference type="ARBA" id="ARBA00000448"/>
    </source>
</evidence>
<dbReference type="PANTHER" id="PTHR30620:SF16">
    <property type="entry name" value="LYSOSOMAL BETA GLUCOSIDASE"/>
    <property type="match status" value="1"/>
</dbReference>
<dbReference type="SUPFAM" id="SSF52279">
    <property type="entry name" value="Beta-D-glucan exohydrolase, C-terminal domain"/>
    <property type="match status" value="1"/>
</dbReference>
<evidence type="ECO:0000313" key="9">
    <source>
        <dbReference type="EMBL" id="MDP9792898.1"/>
    </source>
</evidence>
<reference evidence="9 10" key="1">
    <citation type="submission" date="2023-07" db="EMBL/GenBank/DDBJ databases">
        <title>Sequencing the genomes of 1000 actinobacteria strains.</title>
        <authorList>
            <person name="Klenk H.-P."/>
        </authorList>
    </citation>
    <scope>NUCLEOTIDE SEQUENCE [LARGE SCALE GENOMIC DNA]</scope>
    <source>
        <strain evidence="9 10">DSM 44710</strain>
    </source>
</reference>
<dbReference type="Gene3D" id="3.40.50.1700">
    <property type="entry name" value="Glycoside hydrolase family 3 C-terminal domain"/>
    <property type="match status" value="1"/>
</dbReference>
<dbReference type="Pfam" id="PF14310">
    <property type="entry name" value="Fn3-like"/>
    <property type="match status" value="1"/>
</dbReference>
<keyword evidence="6 9" id="KW-0326">Glycosidase</keyword>
<dbReference type="InterPro" id="IPR051915">
    <property type="entry name" value="Cellulose_Degrad_GH3"/>
</dbReference>
<name>A0ABT9MND5_9ACTN</name>